<sequence>MLIALKELVVRFLSILFLFYHLSYLAHDFFLVFDQHPEKIT</sequence>
<keyword evidence="1" id="KW-0812">Transmembrane</keyword>
<dbReference type="EMBL" id="JNHK01000097">
    <property type="protein sequence ID" value="KDS34805.1"/>
    <property type="molecule type" value="Genomic_DNA"/>
</dbReference>
<proteinExistence type="predicted"/>
<evidence type="ECO:0000313" key="3">
    <source>
        <dbReference type="Proteomes" id="UP000027850"/>
    </source>
</evidence>
<evidence type="ECO:0000313" key="2">
    <source>
        <dbReference type="EMBL" id="KDS34805.1"/>
    </source>
</evidence>
<name>A0AB34L7U2_PARDI</name>
<evidence type="ECO:0000256" key="1">
    <source>
        <dbReference type="SAM" id="Phobius"/>
    </source>
</evidence>
<comment type="caution">
    <text evidence="2">The sequence shown here is derived from an EMBL/GenBank/DDBJ whole genome shotgun (WGS) entry which is preliminary data.</text>
</comment>
<accession>A0AB34L7U2</accession>
<protein>
    <submittedName>
        <fullName evidence="2">Uncharacterized protein</fullName>
    </submittedName>
</protein>
<reference evidence="2 3" key="1">
    <citation type="submission" date="2014-04" db="EMBL/GenBank/DDBJ databases">
        <authorList>
            <person name="Sears C."/>
            <person name="Carroll K."/>
            <person name="Sack B.R."/>
            <person name="Qadri F."/>
            <person name="Myers L.L."/>
            <person name="Chung G.-T."/>
            <person name="Escheverria P."/>
            <person name="Fraser C.M."/>
            <person name="Sadzewicz L."/>
            <person name="Shefchek K.A."/>
            <person name="Tallon L."/>
            <person name="Das S.P."/>
            <person name="Daugherty S."/>
            <person name="Mongodin E.F."/>
        </authorList>
    </citation>
    <scope>NUCLEOTIDE SEQUENCE [LARGE SCALE GENOMIC DNA]</scope>
    <source>
        <strain evidence="2 3">3776 D15 i</strain>
    </source>
</reference>
<keyword evidence="1" id="KW-1133">Transmembrane helix</keyword>
<gene>
    <name evidence="2" type="ORF">M091_2933</name>
</gene>
<feature type="transmembrane region" description="Helical" evidence="1">
    <location>
        <begin position="12"/>
        <end position="33"/>
    </location>
</feature>
<dbReference type="AlphaFoldDB" id="A0AB34L7U2"/>
<keyword evidence="1" id="KW-0472">Membrane</keyword>
<dbReference type="Proteomes" id="UP000027850">
    <property type="component" value="Unassembled WGS sequence"/>
</dbReference>
<organism evidence="2 3">
    <name type="scientific">Parabacteroides distasonis str. 3776 D15 i</name>
    <dbReference type="NCBI Taxonomy" id="1339342"/>
    <lineage>
        <taxon>Bacteria</taxon>
        <taxon>Pseudomonadati</taxon>
        <taxon>Bacteroidota</taxon>
        <taxon>Bacteroidia</taxon>
        <taxon>Bacteroidales</taxon>
        <taxon>Tannerellaceae</taxon>
        <taxon>Parabacteroides</taxon>
    </lineage>
</organism>